<keyword evidence="1" id="KW-0472">Membrane</keyword>
<dbReference type="PANTHER" id="PTHR34220">
    <property type="entry name" value="SENSOR HISTIDINE KINASE YPDA"/>
    <property type="match status" value="1"/>
</dbReference>
<comment type="caution">
    <text evidence="3">The sequence shown here is derived from an EMBL/GenBank/DDBJ whole genome shotgun (WGS) entry which is preliminary data.</text>
</comment>
<dbReference type="RefSeq" id="WP_315649267.1">
    <property type="nucleotide sequence ID" value="NZ_JAVXZY010000002.1"/>
</dbReference>
<keyword evidence="3" id="KW-0808">Transferase</keyword>
<feature type="domain" description="Histidine kinase" evidence="2">
    <location>
        <begin position="189"/>
        <end position="374"/>
    </location>
</feature>
<dbReference type="InterPro" id="IPR003594">
    <property type="entry name" value="HATPase_dom"/>
</dbReference>
<dbReference type="Pfam" id="PF02518">
    <property type="entry name" value="HATPase_c"/>
    <property type="match status" value="1"/>
</dbReference>
<dbReference type="Gene3D" id="3.30.565.10">
    <property type="entry name" value="Histidine kinase-like ATPase, C-terminal domain"/>
    <property type="match status" value="1"/>
</dbReference>
<feature type="transmembrane region" description="Helical" evidence="1">
    <location>
        <begin position="103"/>
        <end position="126"/>
    </location>
</feature>
<gene>
    <name evidence="3" type="ORF">RQP53_05700</name>
</gene>
<evidence type="ECO:0000259" key="2">
    <source>
        <dbReference type="PROSITE" id="PS50109"/>
    </source>
</evidence>
<dbReference type="GO" id="GO:0016301">
    <property type="term" value="F:kinase activity"/>
    <property type="evidence" value="ECO:0007669"/>
    <property type="project" value="UniProtKB-KW"/>
</dbReference>
<keyword evidence="4" id="KW-1185">Reference proteome</keyword>
<feature type="transmembrane region" description="Helical" evidence="1">
    <location>
        <begin position="146"/>
        <end position="165"/>
    </location>
</feature>
<evidence type="ECO:0000256" key="1">
    <source>
        <dbReference type="SAM" id="Phobius"/>
    </source>
</evidence>
<reference evidence="3" key="1">
    <citation type="submission" date="2023-09" db="EMBL/GenBank/DDBJ databases">
        <title>Paucibacter sp. APW11 Genome sequencing and assembly.</title>
        <authorList>
            <person name="Kim I."/>
        </authorList>
    </citation>
    <scope>NUCLEOTIDE SEQUENCE</scope>
    <source>
        <strain evidence="3">APW11</strain>
    </source>
</reference>
<accession>A0ABU3P866</accession>
<dbReference type="SMART" id="SM00387">
    <property type="entry name" value="HATPase_c"/>
    <property type="match status" value="1"/>
</dbReference>
<dbReference type="InterPro" id="IPR010559">
    <property type="entry name" value="Sig_transdc_His_kin_internal"/>
</dbReference>
<dbReference type="InterPro" id="IPR050640">
    <property type="entry name" value="Bact_2-comp_sensor_kinase"/>
</dbReference>
<name>A0ABU3P866_9BURK</name>
<proteinExistence type="predicted"/>
<keyword evidence="3" id="KW-0418">Kinase</keyword>
<evidence type="ECO:0000313" key="3">
    <source>
        <dbReference type="EMBL" id="MDT8998761.1"/>
    </source>
</evidence>
<dbReference type="PANTHER" id="PTHR34220:SF9">
    <property type="entry name" value="SIGNAL TRANSDUCTION HISTIDINE KINASE INTERNAL REGION DOMAIN-CONTAINING PROTEIN"/>
    <property type="match status" value="1"/>
</dbReference>
<organism evidence="3 4">
    <name type="scientific">Roseateles aquae</name>
    <dbReference type="NCBI Taxonomy" id="3077235"/>
    <lineage>
        <taxon>Bacteria</taxon>
        <taxon>Pseudomonadati</taxon>
        <taxon>Pseudomonadota</taxon>
        <taxon>Betaproteobacteria</taxon>
        <taxon>Burkholderiales</taxon>
        <taxon>Sphaerotilaceae</taxon>
        <taxon>Roseateles</taxon>
    </lineage>
</organism>
<dbReference type="EMBL" id="JAVXZY010000002">
    <property type="protein sequence ID" value="MDT8998761.1"/>
    <property type="molecule type" value="Genomic_DNA"/>
</dbReference>
<dbReference type="InterPro" id="IPR036890">
    <property type="entry name" value="HATPase_C_sf"/>
</dbReference>
<dbReference type="Pfam" id="PF06580">
    <property type="entry name" value="His_kinase"/>
    <property type="match status" value="1"/>
</dbReference>
<feature type="transmembrane region" description="Helical" evidence="1">
    <location>
        <begin position="29"/>
        <end position="53"/>
    </location>
</feature>
<dbReference type="InterPro" id="IPR005467">
    <property type="entry name" value="His_kinase_dom"/>
</dbReference>
<keyword evidence="1" id="KW-1133">Transmembrane helix</keyword>
<sequence>MPTLTDLLQDFAYARGRYFKLHKHRDEKLWARLLISSAFALFFPTFFMSLGVVFGDAQIGLAGVLLTYLLGFFIAFSIHGSYRAVELLLPEARLQRLNRGGPYSSLFFGGVPVLIMAISFFVFTQLLRVFADVRITDSPFDSMRAASRFLFISLIFALLSAFISWQANKRKALQLQATEAQLLRLQAQIEPHFLFNSLAAVQSLIDPAPERAKQMLECFTDYLRASLGTLRLQTCSLDQELQAVQSYLALMQIRMGEERLQFHIDVPAELRALKLPPLLLQPLVENAVTHGLEGKAEGGTVRLSARLLDERLHLRVEDDGLGLRAAQRRARPGHGLALKNIRERLDARHGDDAALTITPGEQGCVAELVLPIEAQPTSKNDDQP</sequence>
<evidence type="ECO:0000313" key="4">
    <source>
        <dbReference type="Proteomes" id="UP001246372"/>
    </source>
</evidence>
<feature type="transmembrane region" description="Helical" evidence="1">
    <location>
        <begin position="59"/>
        <end position="82"/>
    </location>
</feature>
<keyword evidence="1" id="KW-0812">Transmembrane</keyword>
<protein>
    <submittedName>
        <fullName evidence="3">Histidine kinase</fullName>
    </submittedName>
</protein>
<dbReference type="PROSITE" id="PS50109">
    <property type="entry name" value="HIS_KIN"/>
    <property type="match status" value="1"/>
</dbReference>
<dbReference type="Proteomes" id="UP001246372">
    <property type="component" value="Unassembled WGS sequence"/>
</dbReference>
<dbReference type="SUPFAM" id="SSF55874">
    <property type="entry name" value="ATPase domain of HSP90 chaperone/DNA topoisomerase II/histidine kinase"/>
    <property type="match status" value="1"/>
</dbReference>